<proteinExistence type="predicted"/>
<feature type="region of interest" description="Disordered" evidence="1">
    <location>
        <begin position="87"/>
        <end position="116"/>
    </location>
</feature>
<evidence type="ECO:0008006" key="4">
    <source>
        <dbReference type="Google" id="ProtNLM"/>
    </source>
</evidence>
<dbReference type="RefSeq" id="WP_011586923.1">
    <property type="nucleotide sequence ID" value="NC_008255.1"/>
</dbReference>
<sequence>MEISGKIIALLPEQSGQGKNGTWKKQEYILETTGQYPKKVCFSVWGDKIDQFNVKSGDAVEVSFDVESREYNQRWYTELRAWKVAKQGSAGNDGPPNFPPPSDDFMEKADDGDLPF</sequence>
<dbReference type="KEGG" id="chu:CHU_3583"/>
<organism evidence="2 3">
    <name type="scientific">Cytophaga hutchinsonii (strain ATCC 33406 / DSM 1761 / CIP 103989 / NBRC 15051 / NCIMB 9469 / D465)</name>
    <dbReference type="NCBI Taxonomy" id="269798"/>
    <lineage>
        <taxon>Bacteria</taxon>
        <taxon>Pseudomonadati</taxon>
        <taxon>Bacteroidota</taxon>
        <taxon>Cytophagia</taxon>
        <taxon>Cytophagales</taxon>
        <taxon>Cytophagaceae</taxon>
        <taxon>Cytophaga</taxon>
    </lineage>
</organism>
<reference evidence="2 3" key="1">
    <citation type="journal article" date="2007" name="Appl. Environ. Microbiol.">
        <title>Genome sequence of the cellulolytic gliding bacterium Cytophaga hutchinsonii.</title>
        <authorList>
            <person name="Xie G."/>
            <person name="Bruce D.C."/>
            <person name="Challacombe J.F."/>
            <person name="Chertkov O."/>
            <person name="Detter J.C."/>
            <person name="Gilna P."/>
            <person name="Han C.S."/>
            <person name="Lucas S."/>
            <person name="Misra M."/>
            <person name="Myers G.L."/>
            <person name="Richardson P."/>
            <person name="Tapia R."/>
            <person name="Thayer N."/>
            <person name="Thompson L.S."/>
            <person name="Brettin T.S."/>
            <person name="Henrissat B."/>
            <person name="Wilson D.B."/>
            <person name="McBride M.J."/>
        </authorList>
    </citation>
    <scope>NUCLEOTIDE SEQUENCE [LARGE SCALE GENOMIC DNA]</scope>
    <source>
        <strain evidence="3">ATCC 33406 / DSM 1761 / CIP 103989 / NBRC 15051 / NCIMB 9469 / D465</strain>
    </source>
</reference>
<name>A0A6N4SWH6_CYTH3</name>
<evidence type="ECO:0000313" key="2">
    <source>
        <dbReference type="EMBL" id="ABG60816.1"/>
    </source>
</evidence>
<dbReference type="InterPro" id="IPR021474">
    <property type="entry name" value="DUF3127"/>
</dbReference>
<dbReference type="OrthoDB" id="598142at2"/>
<protein>
    <recommendedName>
        <fullName evidence="4">DUF3127 domain-containing protein</fullName>
    </recommendedName>
</protein>
<dbReference type="EMBL" id="CP000383">
    <property type="protein sequence ID" value="ABG60816.1"/>
    <property type="molecule type" value="Genomic_DNA"/>
</dbReference>
<dbReference type="AlphaFoldDB" id="A0A6N4SWH6"/>
<accession>A0A6N4SWH6</accession>
<evidence type="ECO:0000256" key="1">
    <source>
        <dbReference type="SAM" id="MobiDB-lite"/>
    </source>
</evidence>
<dbReference type="Proteomes" id="UP000001822">
    <property type="component" value="Chromosome"/>
</dbReference>
<feature type="compositionally biased region" description="Basic and acidic residues" evidence="1">
    <location>
        <begin position="105"/>
        <end position="116"/>
    </location>
</feature>
<keyword evidence="3" id="KW-1185">Reference proteome</keyword>
<dbReference type="Pfam" id="PF11325">
    <property type="entry name" value="DUF3127"/>
    <property type="match status" value="1"/>
</dbReference>
<evidence type="ECO:0000313" key="3">
    <source>
        <dbReference type="Proteomes" id="UP000001822"/>
    </source>
</evidence>
<gene>
    <name evidence="2" type="ordered locus">CHU_3583</name>
</gene>